<dbReference type="PANTHER" id="PTHR21299:SF1">
    <property type="entry name" value="PANTOATE--BETA-ALANINE LIGASE"/>
    <property type="match status" value="1"/>
</dbReference>
<feature type="binding site" evidence="8">
    <location>
        <begin position="30"/>
        <end position="37"/>
    </location>
    <ligand>
        <name>ATP</name>
        <dbReference type="ChEBI" id="CHEBI:30616"/>
    </ligand>
</feature>
<dbReference type="GO" id="GO:0005829">
    <property type="term" value="C:cytosol"/>
    <property type="evidence" value="ECO:0007669"/>
    <property type="project" value="TreeGrafter"/>
</dbReference>
<comment type="catalytic activity">
    <reaction evidence="7 8">
        <text>(R)-pantoate + beta-alanine + ATP = (R)-pantothenate + AMP + diphosphate + H(+)</text>
        <dbReference type="Rhea" id="RHEA:10912"/>
        <dbReference type="ChEBI" id="CHEBI:15378"/>
        <dbReference type="ChEBI" id="CHEBI:15980"/>
        <dbReference type="ChEBI" id="CHEBI:29032"/>
        <dbReference type="ChEBI" id="CHEBI:30616"/>
        <dbReference type="ChEBI" id="CHEBI:33019"/>
        <dbReference type="ChEBI" id="CHEBI:57966"/>
        <dbReference type="ChEBI" id="CHEBI:456215"/>
        <dbReference type="EC" id="6.3.2.1"/>
    </reaction>
</comment>
<dbReference type="GO" id="GO:0004592">
    <property type="term" value="F:pantoate-beta-alanine ligase activity"/>
    <property type="evidence" value="ECO:0007669"/>
    <property type="project" value="UniProtKB-UniRule"/>
</dbReference>
<keyword evidence="3 8" id="KW-0436">Ligase</keyword>
<feature type="binding site" evidence="8">
    <location>
        <begin position="149"/>
        <end position="152"/>
    </location>
    <ligand>
        <name>ATP</name>
        <dbReference type="ChEBI" id="CHEBI:30616"/>
    </ligand>
</feature>
<sequence>MLVFHSKTELRSHLSSLKTKNHSIGMVPTMGALHQGHISLVNKAISENSHVVVSIFVNPTQFDNKEDLKKYPKTLDKDIQLLKAVSGIVIVFAPTADEMYEGKIKSKSFKFDGLEKVMEGEFRTGHFNGVATIVELLLRAVMPNKAYFGEKDFQQLQIIKKLVEIRKIPIEIIGCPIVRESNGLAMSSRNERLSKPVRKKAGFIYETLKSAKNEFGTKSASKVIEWVRNQFEQHPIFELEYIQITDVDTLTPLLRKQKDRKYRAFVAVYTEGVRLIDNIALN</sequence>
<evidence type="ECO:0000256" key="5">
    <source>
        <dbReference type="ARBA" id="ARBA00022741"/>
    </source>
</evidence>
<name>A0A846QVG3_9FLAO</name>
<evidence type="ECO:0000313" key="9">
    <source>
        <dbReference type="EMBL" id="NJB71217.1"/>
    </source>
</evidence>
<comment type="miscellaneous">
    <text evidence="8">The reaction proceeds by a bi uni uni bi ping pong mechanism.</text>
</comment>
<gene>
    <name evidence="8" type="primary">panC</name>
    <name evidence="9" type="ORF">GGR42_001679</name>
</gene>
<reference evidence="9 10" key="1">
    <citation type="submission" date="2020-03" db="EMBL/GenBank/DDBJ databases">
        <title>Genomic Encyclopedia of Type Strains, Phase IV (KMG-IV): sequencing the most valuable type-strain genomes for metagenomic binning, comparative biology and taxonomic classification.</title>
        <authorList>
            <person name="Goeker M."/>
        </authorList>
    </citation>
    <scope>NUCLEOTIDE SEQUENCE [LARGE SCALE GENOMIC DNA]</scope>
    <source>
        <strain evidence="9 10">DSM 29762</strain>
    </source>
</reference>
<keyword evidence="6 8" id="KW-0067">ATP-binding</keyword>
<dbReference type="InterPro" id="IPR014729">
    <property type="entry name" value="Rossmann-like_a/b/a_fold"/>
</dbReference>
<dbReference type="RefSeq" id="WP_167962778.1">
    <property type="nucleotide sequence ID" value="NZ_JAATJJ010000001.1"/>
</dbReference>
<evidence type="ECO:0000256" key="1">
    <source>
        <dbReference type="ARBA" id="ARBA00004990"/>
    </source>
</evidence>
<dbReference type="HAMAP" id="MF_00158">
    <property type="entry name" value="PanC"/>
    <property type="match status" value="1"/>
</dbReference>
<evidence type="ECO:0000256" key="8">
    <source>
        <dbReference type="HAMAP-Rule" id="MF_00158"/>
    </source>
</evidence>
<comment type="subunit">
    <text evidence="8">Homodimer.</text>
</comment>
<feature type="binding site" evidence="8">
    <location>
        <position position="61"/>
    </location>
    <ligand>
        <name>beta-alanine</name>
        <dbReference type="ChEBI" id="CHEBI:57966"/>
    </ligand>
</feature>
<accession>A0A846QVG3</accession>
<dbReference type="AlphaFoldDB" id="A0A846QVG3"/>
<dbReference type="Gene3D" id="3.40.50.620">
    <property type="entry name" value="HUPs"/>
    <property type="match status" value="1"/>
</dbReference>
<dbReference type="Pfam" id="PF02569">
    <property type="entry name" value="Pantoate_ligase"/>
    <property type="match status" value="1"/>
</dbReference>
<feature type="active site" description="Proton donor" evidence="8">
    <location>
        <position position="37"/>
    </location>
</feature>
<evidence type="ECO:0000256" key="3">
    <source>
        <dbReference type="ARBA" id="ARBA00022598"/>
    </source>
</evidence>
<dbReference type="InterPro" id="IPR003721">
    <property type="entry name" value="Pantoate_ligase"/>
</dbReference>
<feature type="binding site" evidence="8">
    <location>
        <position position="61"/>
    </location>
    <ligand>
        <name>(R)-pantoate</name>
        <dbReference type="ChEBI" id="CHEBI:15980"/>
    </ligand>
</feature>
<feature type="binding site" evidence="8">
    <location>
        <position position="155"/>
    </location>
    <ligand>
        <name>(R)-pantoate</name>
        <dbReference type="ChEBI" id="CHEBI:15980"/>
    </ligand>
</feature>
<dbReference type="InterPro" id="IPR004821">
    <property type="entry name" value="Cyt_trans-like"/>
</dbReference>
<keyword evidence="10" id="KW-1185">Reference proteome</keyword>
<dbReference type="EC" id="6.3.2.1" evidence="8"/>
<keyword evidence="4 8" id="KW-0566">Pantothenate biosynthesis</keyword>
<feature type="binding site" evidence="8">
    <location>
        <position position="178"/>
    </location>
    <ligand>
        <name>ATP</name>
        <dbReference type="ChEBI" id="CHEBI:30616"/>
    </ligand>
</feature>
<comment type="caution">
    <text evidence="9">The sequence shown here is derived from an EMBL/GenBank/DDBJ whole genome shotgun (WGS) entry which is preliminary data.</text>
</comment>
<dbReference type="InterPro" id="IPR042176">
    <property type="entry name" value="Pantoate_ligase_C"/>
</dbReference>
<dbReference type="CDD" id="cd00560">
    <property type="entry name" value="PanC"/>
    <property type="match status" value="1"/>
</dbReference>
<comment type="function">
    <text evidence="8">Catalyzes the condensation of pantoate with beta-alanine in an ATP-dependent reaction via a pantoyl-adenylate intermediate.</text>
</comment>
<comment type="similarity">
    <text evidence="2 8">Belongs to the pantothenate synthetase family.</text>
</comment>
<keyword evidence="8" id="KW-0963">Cytoplasm</keyword>
<feature type="binding site" evidence="8">
    <location>
        <begin position="186"/>
        <end position="189"/>
    </location>
    <ligand>
        <name>ATP</name>
        <dbReference type="ChEBI" id="CHEBI:30616"/>
    </ligand>
</feature>
<comment type="subcellular location">
    <subcellularLocation>
        <location evidence="8">Cytoplasm</location>
    </subcellularLocation>
</comment>
<dbReference type="NCBIfam" id="TIGR00018">
    <property type="entry name" value="panC"/>
    <property type="match status" value="1"/>
</dbReference>
<protein>
    <recommendedName>
        <fullName evidence="8">Pantothenate synthetase</fullName>
        <shortName evidence="8">PS</shortName>
        <ecNumber evidence="8">6.3.2.1</ecNumber>
    </recommendedName>
    <alternativeName>
        <fullName evidence="8">Pantoate--beta-alanine ligase</fullName>
    </alternativeName>
    <alternativeName>
        <fullName evidence="8">Pantoate-activating enzyme</fullName>
    </alternativeName>
</protein>
<proteinExistence type="inferred from homology"/>
<evidence type="ECO:0000256" key="4">
    <source>
        <dbReference type="ARBA" id="ARBA00022655"/>
    </source>
</evidence>
<dbReference type="SUPFAM" id="SSF52374">
    <property type="entry name" value="Nucleotidylyl transferase"/>
    <property type="match status" value="1"/>
</dbReference>
<dbReference type="Proteomes" id="UP000590442">
    <property type="component" value="Unassembled WGS sequence"/>
</dbReference>
<dbReference type="Gene3D" id="3.30.1300.10">
    <property type="entry name" value="Pantoate-beta-alanine ligase, C-terminal domain"/>
    <property type="match status" value="1"/>
</dbReference>
<organism evidence="9 10">
    <name type="scientific">Saonia flava</name>
    <dbReference type="NCBI Taxonomy" id="523696"/>
    <lineage>
        <taxon>Bacteria</taxon>
        <taxon>Pseudomonadati</taxon>
        <taxon>Bacteroidota</taxon>
        <taxon>Flavobacteriia</taxon>
        <taxon>Flavobacteriales</taxon>
        <taxon>Flavobacteriaceae</taxon>
        <taxon>Saonia</taxon>
    </lineage>
</organism>
<evidence type="ECO:0000256" key="2">
    <source>
        <dbReference type="ARBA" id="ARBA00009256"/>
    </source>
</evidence>
<comment type="pathway">
    <text evidence="1 8">Cofactor biosynthesis; (R)-pantothenate biosynthesis; (R)-pantothenate from (R)-pantoate and beta-alanine: step 1/1.</text>
</comment>
<dbReference type="GO" id="GO:0005524">
    <property type="term" value="F:ATP binding"/>
    <property type="evidence" value="ECO:0007669"/>
    <property type="project" value="UniProtKB-KW"/>
</dbReference>
<evidence type="ECO:0000256" key="6">
    <source>
        <dbReference type="ARBA" id="ARBA00022840"/>
    </source>
</evidence>
<dbReference type="UniPathway" id="UPA00028">
    <property type="reaction ID" value="UER00005"/>
</dbReference>
<dbReference type="NCBIfam" id="TIGR00125">
    <property type="entry name" value="cyt_tran_rel"/>
    <property type="match status" value="1"/>
</dbReference>
<dbReference type="EMBL" id="JAATJJ010000001">
    <property type="protein sequence ID" value="NJB71217.1"/>
    <property type="molecule type" value="Genomic_DNA"/>
</dbReference>
<dbReference type="PANTHER" id="PTHR21299">
    <property type="entry name" value="CYTIDYLATE KINASE/PANTOATE-BETA-ALANINE LIGASE"/>
    <property type="match status" value="1"/>
</dbReference>
<keyword evidence="5 8" id="KW-0547">Nucleotide-binding</keyword>
<evidence type="ECO:0000313" key="10">
    <source>
        <dbReference type="Proteomes" id="UP000590442"/>
    </source>
</evidence>
<dbReference type="GO" id="GO:0015940">
    <property type="term" value="P:pantothenate biosynthetic process"/>
    <property type="evidence" value="ECO:0007669"/>
    <property type="project" value="UniProtKB-UniRule"/>
</dbReference>
<evidence type="ECO:0000256" key="7">
    <source>
        <dbReference type="ARBA" id="ARBA00048258"/>
    </source>
</evidence>